<protein>
    <submittedName>
        <fullName evidence="2">Uncharacterized protein</fullName>
    </submittedName>
</protein>
<feature type="region of interest" description="Disordered" evidence="1">
    <location>
        <begin position="76"/>
        <end position="96"/>
    </location>
</feature>
<organism evidence="2 3">
    <name type="scientific">Leptomonas seymouri</name>
    <dbReference type="NCBI Taxonomy" id="5684"/>
    <lineage>
        <taxon>Eukaryota</taxon>
        <taxon>Discoba</taxon>
        <taxon>Euglenozoa</taxon>
        <taxon>Kinetoplastea</taxon>
        <taxon>Metakinetoplastina</taxon>
        <taxon>Trypanosomatida</taxon>
        <taxon>Trypanosomatidae</taxon>
        <taxon>Leishmaniinae</taxon>
        <taxon>Leptomonas</taxon>
    </lineage>
</organism>
<keyword evidence="3" id="KW-1185">Reference proteome</keyword>
<dbReference type="OMA" id="RRPNHIA"/>
<evidence type="ECO:0000256" key="1">
    <source>
        <dbReference type="SAM" id="MobiDB-lite"/>
    </source>
</evidence>
<name>A0A0N1I869_LEPSE</name>
<evidence type="ECO:0000313" key="2">
    <source>
        <dbReference type="EMBL" id="KPI90005.1"/>
    </source>
</evidence>
<reference evidence="2 3" key="1">
    <citation type="journal article" date="2015" name="PLoS Pathog.">
        <title>Leptomonas seymouri: Adaptations to the Dixenous Life Cycle Analyzed by Genome Sequencing, Transcriptome Profiling and Co-infection with Leishmania donovani.</title>
        <authorList>
            <person name="Kraeva N."/>
            <person name="Butenko A."/>
            <person name="Hlavacova J."/>
            <person name="Kostygov A."/>
            <person name="Myskova J."/>
            <person name="Grybchuk D."/>
            <person name="Lestinova T."/>
            <person name="Votypka J."/>
            <person name="Volf P."/>
            <person name="Opperdoes F."/>
            <person name="Flegontov P."/>
            <person name="Lukes J."/>
            <person name="Yurchenko V."/>
        </authorList>
    </citation>
    <scope>NUCLEOTIDE SEQUENCE [LARGE SCALE GENOMIC DNA]</scope>
    <source>
        <strain evidence="2 3">ATCC 30220</strain>
    </source>
</reference>
<comment type="caution">
    <text evidence="2">The sequence shown here is derived from an EMBL/GenBank/DDBJ whole genome shotgun (WGS) entry which is preliminary data.</text>
</comment>
<dbReference type="EMBL" id="LJSK01000012">
    <property type="protein sequence ID" value="KPI90005.1"/>
    <property type="molecule type" value="Genomic_DNA"/>
</dbReference>
<proteinExistence type="predicted"/>
<dbReference type="Proteomes" id="UP000038009">
    <property type="component" value="Unassembled WGS sequence"/>
</dbReference>
<dbReference type="OrthoDB" id="272743at2759"/>
<dbReference type="VEuPathDB" id="TriTrypDB:Lsey_0012_0240"/>
<feature type="region of interest" description="Disordered" evidence="1">
    <location>
        <begin position="167"/>
        <end position="187"/>
    </location>
</feature>
<feature type="compositionally biased region" description="Basic and acidic residues" evidence="1">
    <location>
        <begin position="167"/>
        <end position="179"/>
    </location>
</feature>
<accession>A0A0N1I869</accession>
<gene>
    <name evidence="2" type="ORF">ABL78_0865</name>
</gene>
<dbReference type="AlphaFoldDB" id="A0A0N1I869"/>
<evidence type="ECO:0000313" key="3">
    <source>
        <dbReference type="Proteomes" id="UP000038009"/>
    </source>
</evidence>
<sequence length="336" mass="36472">MEKADFRSNCVALLKLQRERSFTYQQWNTQFHRALVGDITPSELQRNIQGIILPEFQRVSTALRTLQASLAAQTGDGAVPNAAPASATENSVAGGKRDNQRNLAAWIDALQNLEREHYGVTLSLANQLVDHCTPNAVPAPPSAGEEEKKGTVPQGEVVVASILSLLKPDDSENEDRSNEVKGNACTSQPVADAAEKVSAATATLRVHDGGRCALQRLVPPRYQKHLFFVDCKEGVDELGGAPDSRAASCAPSNDSDEELLALPLYEKERGDGAAGNSERGPPIAFYEPSAISRRCVGWSRTVEPIVRRQHALRAAIEDMCEELQNDISDSAPPFHR</sequence>